<dbReference type="EMBL" id="LR214970">
    <property type="protein sequence ID" value="VEU61077.1"/>
    <property type="molecule type" value="Genomic_DNA"/>
</dbReference>
<gene>
    <name evidence="2" type="ORF">NCTC10122_00669</name>
</gene>
<evidence type="ECO:0000313" key="3">
    <source>
        <dbReference type="Proteomes" id="UP000290942"/>
    </source>
</evidence>
<accession>A0A449A9X9</accession>
<protein>
    <recommendedName>
        <fullName evidence="1">ABM domain-containing protein</fullName>
    </recommendedName>
</protein>
<dbReference type="Gene3D" id="3.30.70.100">
    <property type="match status" value="1"/>
</dbReference>
<organism evidence="2 3">
    <name type="scientific">Mycoplasmopsis bovigenitalium</name>
    <dbReference type="NCBI Taxonomy" id="2112"/>
    <lineage>
        <taxon>Bacteria</taxon>
        <taxon>Bacillati</taxon>
        <taxon>Mycoplasmatota</taxon>
        <taxon>Mycoplasmoidales</taxon>
        <taxon>Metamycoplasmataceae</taxon>
        <taxon>Mycoplasmopsis</taxon>
    </lineage>
</organism>
<proteinExistence type="predicted"/>
<feature type="domain" description="ABM" evidence="1">
    <location>
        <begin position="3"/>
        <end position="74"/>
    </location>
</feature>
<dbReference type="InterPro" id="IPR007138">
    <property type="entry name" value="ABM_dom"/>
</dbReference>
<dbReference type="InterPro" id="IPR011008">
    <property type="entry name" value="Dimeric_a/b-barrel"/>
</dbReference>
<name>A0A449A9X9_9BACT</name>
<evidence type="ECO:0000259" key="1">
    <source>
        <dbReference type="Pfam" id="PF03992"/>
    </source>
</evidence>
<evidence type="ECO:0000313" key="2">
    <source>
        <dbReference type="EMBL" id="VEU61077.1"/>
    </source>
</evidence>
<dbReference type="Proteomes" id="UP000290942">
    <property type="component" value="Chromosome"/>
</dbReference>
<dbReference type="RefSeq" id="WP_096386828.1">
    <property type="nucleotide sequence ID" value="NZ_AP017902.1"/>
</dbReference>
<reference evidence="2 3" key="1">
    <citation type="submission" date="2019-01" db="EMBL/GenBank/DDBJ databases">
        <authorList>
            <consortium name="Pathogen Informatics"/>
        </authorList>
    </citation>
    <scope>NUCLEOTIDE SEQUENCE [LARGE SCALE GENOMIC DNA]</scope>
    <source>
        <strain evidence="2 3">NCTC10122</strain>
    </source>
</reference>
<dbReference type="SUPFAM" id="SSF54909">
    <property type="entry name" value="Dimeric alpha+beta barrel"/>
    <property type="match status" value="1"/>
</dbReference>
<sequence>MIYLVLKELKIKKENKEEFSKYIEDWIYRNKQQELNLSIDGYWIANKFFIFERWSSEESFNKFTRLDEYINFIKKVESYSLEPLKIKKVKTVN</sequence>
<dbReference type="Pfam" id="PF03992">
    <property type="entry name" value="ABM"/>
    <property type="match status" value="1"/>
</dbReference>
<dbReference type="AlphaFoldDB" id="A0A449A9X9"/>